<evidence type="ECO:0000259" key="10">
    <source>
        <dbReference type="PROSITE" id="PS50923"/>
    </source>
</evidence>
<dbReference type="InterPro" id="IPR000436">
    <property type="entry name" value="Sushi_SCR_CCP_dom"/>
</dbReference>
<accession>A0A914BC26</accession>
<comment type="subcellular location">
    <subcellularLocation>
        <location evidence="1">Membrane</location>
    </subcellularLocation>
</comment>
<evidence type="ECO:0008006" key="15">
    <source>
        <dbReference type="Google" id="ProtNLM"/>
    </source>
</evidence>
<evidence type="ECO:0000259" key="9">
    <source>
        <dbReference type="PROSITE" id="PS50856"/>
    </source>
</evidence>
<feature type="domain" description="AMOP" evidence="9">
    <location>
        <begin position="468"/>
        <end position="617"/>
    </location>
</feature>
<keyword evidence="8" id="KW-0732">Signal</keyword>
<dbReference type="InterPro" id="IPR003886">
    <property type="entry name" value="NIDO_dom"/>
</dbReference>
<dbReference type="GO" id="GO:0007160">
    <property type="term" value="P:cell-matrix adhesion"/>
    <property type="evidence" value="ECO:0007669"/>
    <property type="project" value="InterPro"/>
</dbReference>
<evidence type="ECO:0000259" key="11">
    <source>
        <dbReference type="PROSITE" id="PS51220"/>
    </source>
</evidence>
<feature type="domain" description="Sushi" evidence="10">
    <location>
        <begin position="911"/>
        <end position="968"/>
    </location>
</feature>
<dbReference type="PANTHER" id="PTHR13802:SF59">
    <property type="entry name" value="SUSHI DOMAIN-CONTAINING PROTEIN 2"/>
    <property type="match status" value="1"/>
</dbReference>
<dbReference type="InterPro" id="IPR051495">
    <property type="entry name" value="Epithelial_Barrier/Signaling"/>
</dbReference>
<dbReference type="InterPro" id="IPR001846">
    <property type="entry name" value="VWF_type-D"/>
</dbReference>
<feature type="transmembrane region" description="Helical" evidence="7">
    <location>
        <begin position="1032"/>
        <end position="1056"/>
    </location>
</feature>
<dbReference type="GO" id="GO:0016020">
    <property type="term" value="C:membrane"/>
    <property type="evidence" value="ECO:0007669"/>
    <property type="project" value="UniProtKB-SubCell"/>
</dbReference>
<name>A0A914BC26_PATMI</name>
<dbReference type="Pfam" id="PF00084">
    <property type="entry name" value="Sushi"/>
    <property type="match status" value="2"/>
</dbReference>
<dbReference type="PROSITE" id="PS50856">
    <property type="entry name" value="AMOP"/>
    <property type="match status" value="1"/>
</dbReference>
<feature type="domain" description="VWFD" evidence="12">
    <location>
        <begin position="629"/>
        <end position="836"/>
    </location>
</feature>
<evidence type="ECO:0000256" key="8">
    <source>
        <dbReference type="SAM" id="SignalP"/>
    </source>
</evidence>
<feature type="domain" description="NIDO" evidence="11">
    <location>
        <begin position="92"/>
        <end position="252"/>
    </location>
</feature>
<dbReference type="SUPFAM" id="SSF81296">
    <property type="entry name" value="E set domains"/>
    <property type="match status" value="1"/>
</dbReference>
<protein>
    <recommendedName>
        <fullName evidence="15">Sushi, nidogen and EGF-like domain-containing protein 1</fullName>
    </recommendedName>
</protein>
<dbReference type="Pfam" id="PF03782">
    <property type="entry name" value="AMOP"/>
    <property type="match status" value="1"/>
</dbReference>
<keyword evidence="2 7" id="KW-0812">Transmembrane</keyword>
<dbReference type="Gene3D" id="2.10.70.10">
    <property type="entry name" value="Complement Module, domain 1"/>
    <property type="match status" value="2"/>
</dbReference>
<comment type="caution">
    <text evidence="6">Lacks conserved residue(s) required for the propagation of feature annotation.</text>
</comment>
<feature type="disulfide bond" evidence="6">
    <location>
        <begin position="939"/>
        <end position="966"/>
    </location>
</feature>
<evidence type="ECO:0000256" key="5">
    <source>
        <dbReference type="ARBA" id="ARBA00023157"/>
    </source>
</evidence>
<dbReference type="AlphaFoldDB" id="A0A914BC26"/>
<dbReference type="PANTHER" id="PTHR13802">
    <property type="entry name" value="MUCIN 4-RELATED"/>
    <property type="match status" value="1"/>
</dbReference>
<dbReference type="InterPro" id="IPR035976">
    <property type="entry name" value="Sushi/SCR/CCP_sf"/>
</dbReference>
<proteinExistence type="predicted"/>
<dbReference type="InterPro" id="IPR013783">
    <property type="entry name" value="Ig-like_fold"/>
</dbReference>
<dbReference type="SMART" id="SM00032">
    <property type="entry name" value="CCP"/>
    <property type="match status" value="2"/>
</dbReference>
<keyword evidence="6" id="KW-0768">Sushi</keyword>
<dbReference type="CDD" id="cd00033">
    <property type="entry name" value="CCP"/>
    <property type="match status" value="2"/>
</dbReference>
<evidence type="ECO:0000259" key="12">
    <source>
        <dbReference type="PROSITE" id="PS51233"/>
    </source>
</evidence>
<dbReference type="SMART" id="SM00216">
    <property type="entry name" value="VWD"/>
    <property type="match status" value="1"/>
</dbReference>
<keyword evidence="3 7" id="KW-1133">Transmembrane helix</keyword>
<dbReference type="PROSITE" id="PS50923">
    <property type="entry name" value="SUSHI"/>
    <property type="match status" value="2"/>
</dbReference>
<dbReference type="PROSITE" id="PS51220">
    <property type="entry name" value="NIDO"/>
    <property type="match status" value="1"/>
</dbReference>
<keyword evidence="4 7" id="KW-0472">Membrane</keyword>
<dbReference type="PROSITE" id="PS51233">
    <property type="entry name" value="VWFD"/>
    <property type="match status" value="1"/>
</dbReference>
<organism evidence="13 14">
    <name type="scientific">Patiria miniata</name>
    <name type="common">Bat star</name>
    <name type="synonym">Asterina miniata</name>
    <dbReference type="NCBI Taxonomy" id="46514"/>
    <lineage>
        <taxon>Eukaryota</taxon>
        <taxon>Metazoa</taxon>
        <taxon>Echinodermata</taxon>
        <taxon>Eleutherozoa</taxon>
        <taxon>Asterozoa</taxon>
        <taxon>Asteroidea</taxon>
        <taxon>Valvatacea</taxon>
        <taxon>Valvatida</taxon>
        <taxon>Asterinidae</taxon>
        <taxon>Patiria</taxon>
    </lineage>
</organism>
<feature type="disulfide bond" evidence="6">
    <location>
        <begin position="998"/>
        <end position="1025"/>
    </location>
</feature>
<dbReference type="SMART" id="SM00539">
    <property type="entry name" value="NIDO"/>
    <property type="match status" value="1"/>
</dbReference>
<evidence type="ECO:0000256" key="7">
    <source>
        <dbReference type="SAM" id="Phobius"/>
    </source>
</evidence>
<reference evidence="13" key="1">
    <citation type="submission" date="2022-11" db="UniProtKB">
        <authorList>
            <consortium name="EnsemblMetazoa"/>
        </authorList>
    </citation>
    <scope>IDENTIFICATION</scope>
</reference>
<dbReference type="EnsemblMetazoa" id="XM_038217059.1">
    <property type="protein sequence ID" value="XP_038072987.1"/>
    <property type="gene ID" value="LOC119741308"/>
</dbReference>
<dbReference type="Gene3D" id="2.60.40.10">
    <property type="entry name" value="Immunoglobulins"/>
    <property type="match status" value="1"/>
</dbReference>
<dbReference type="RefSeq" id="XP_038072987.1">
    <property type="nucleotide sequence ID" value="XM_038217059.1"/>
</dbReference>
<feature type="chain" id="PRO_5037931559" description="Sushi, nidogen and EGF-like domain-containing protein 1" evidence="8">
    <location>
        <begin position="29"/>
        <end position="1060"/>
    </location>
</feature>
<keyword evidence="5 6" id="KW-1015">Disulfide bond</keyword>
<dbReference type="Pfam" id="PF00094">
    <property type="entry name" value="VWD"/>
    <property type="match status" value="1"/>
</dbReference>
<evidence type="ECO:0000256" key="6">
    <source>
        <dbReference type="PROSITE-ProRule" id="PRU00302"/>
    </source>
</evidence>
<dbReference type="Pfam" id="PF23263">
    <property type="entry name" value="C8-3_MUC4"/>
    <property type="match status" value="1"/>
</dbReference>
<dbReference type="OMA" id="CEASVIC"/>
<evidence type="ECO:0000313" key="13">
    <source>
        <dbReference type="EnsemblMetazoa" id="XP_038072987.1"/>
    </source>
</evidence>
<dbReference type="InterPro" id="IPR014756">
    <property type="entry name" value="Ig_E-set"/>
</dbReference>
<evidence type="ECO:0000256" key="3">
    <source>
        <dbReference type="ARBA" id="ARBA00022989"/>
    </source>
</evidence>
<feature type="domain" description="Sushi" evidence="10">
    <location>
        <begin position="970"/>
        <end position="1027"/>
    </location>
</feature>
<evidence type="ECO:0000256" key="1">
    <source>
        <dbReference type="ARBA" id="ARBA00004370"/>
    </source>
</evidence>
<dbReference type="SMART" id="SM00723">
    <property type="entry name" value="AMOP"/>
    <property type="match status" value="1"/>
</dbReference>
<keyword evidence="14" id="KW-1185">Reference proteome</keyword>
<dbReference type="InterPro" id="IPR056619">
    <property type="entry name" value="C8-3_MUC4"/>
</dbReference>
<sequence length="1060" mass="115800">MLAQTNKQHALRWFLYAWLLVPFGVEEGDSFLPANDDGSSGRVQISFNFPFFDHNHDSLFVNTNGVISFLVQVSQYTPSPFPLDGDRRLVAVFWGDVDISYGGNVWYRELHRTPSNEELFGQADGIIRQAFIDQSKFSSSWMFIVTWDEVPFYGAGEWALQITNTFQALLVTNGRHSFAIYNYEDIRWTTGTASGGSSSNGLGGTPAQVGFNAGDGFTFYAVPESQTAAIVDIDQDSNIGTHGRFVFQIDNSDIVDSRCNSDGSLTVFPVSSSMLGGDIIRLSGPCLNESSTIVCRFADVEVPGQVVSNTTARCVSPLVFEVGRLPLRMSTNGGKSFNFTGIFTYLSPEDVSPFVKRLDAADWYQKDPLIVVWDTDLFQDYVDYVRVSVYGYGKDLATGAVKLQSVYSSSQMVPYNVGVFKFSRPEAPDGVQYTVGVVRVSQYGTNGKNELTLPGMWSDIHNLHWLYPVPDPSAWCDGWAEEARSDLDFLEVTEPCPCTLIQALVDTGRFSQHPLCSLDAPLSCELFKPGAVHCVRSNSPSEKGGGQECCYGNDDNILNVLGSSGGGFAHRRHHGGVVPYKDAGRVPYLSHWISDILPFEHCCVFSEESCQLYKLVRPSQTCEDYTAPAPAITTGDPHLITLDGVEYTFNGVGEYTMLEACNGSFVMQARMAVLQIGTPATVVTALAAVDTETSDQIQVEVSNRRGMDVWYRQERNGSDWTMLEFDDSQSRRVDLEGVAVFYREVNNSGVMTKNIHVNCKCGVSLVVSTTSGLLNVFTSLQKELKGRTRGLYGNWNGEKNDDFERPDGTILPVDATVQEIHSEFGQKWQIEPEDSLFRYPRGKGPSDYSDETFTPSFMSPEAALTGAAREICGNNSQCAFDWAVTGNSDIARATGGAVAHYRAAIESASIVICGSVADPTNGRKEVSRGSVGGVASFTCDDGYTLQGENELVCQENGTWSGEVPICEASVICGSVADATNGRKEVSRGSVGGVASFTCDDGYTLQGESELVCQENGQWSDEVPICEASGLQAWQIVVIVVVCCLVLLAVAVIITLVRRAR</sequence>
<dbReference type="InterPro" id="IPR005533">
    <property type="entry name" value="AMOP_dom"/>
</dbReference>
<dbReference type="SUPFAM" id="SSF57535">
    <property type="entry name" value="Complement control module/SCR domain"/>
    <property type="match status" value="2"/>
</dbReference>
<dbReference type="OrthoDB" id="6236007at2759"/>
<evidence type="ECO:0000313" key="14">
    <source>
        <dbReference type="Proteomes" id="UP000887568"/>
    </source>
</evidence>
<dbReference type="Proteomes" id="UP000887568">
    <property type="component" value="Unplaced"/>
</dbReference>
<dbReference type="GeneID" id="119741308"/>
<evidence type="ECO:0000256" key="4">
    <source>
        <dbReference type="ARBA" id="ARBA00023136"/>
    </source>
</evidence>
<dbReference type="Pfam" id="PF06119">
    <property type="entry name" value="NIDO"/>
    <property type="match status" value="1"/>
</dbReference>
<feature type="signal peptide" evidence="8">
    <location>
        <begin position="1"/>
        <end position="28"/>
    </location>
</feature>
<evidence type="ECO:0000256" key="2">
    <source>
        <dbReference type="ARBA" id="ARBA00022692"/>
    </source>
</evidence>